<accession>A0AAV8W656</accession>
<evidence type="ECO:0000256" key="1">
    <source>
        <dbReference type="SAM" id="MobiDB-lite"/>
    </source>
</evidence>
<dbReference type="EMBL" id="JANEYG010000010">
    <property type="protein sequence ID" value="KAJ8921485.1"/>
    <property type="molecule type" value="Genomic_DNA"/>
</dbReference>
<protein>
    <recommendedName>
        <fullName evidence="4">Separase</fullName>
    </recommendedName>
</protein>
<evidence type="ECO:0000313" key="3">
    <source>
        <dbReference type="Proteomes" id="UP001159042"/>
    </source>
</evidence>
<proteinExistence type="predicted"/>
<reference evidence="2 3" key="1">
    <citation type="journal article" date="2023" name="Insect Mol. Biol.">
        <title>Genome sequencing provides insights into the evolution of gene families encoding plant cell wall-degrading enzymes in longhorned beetles.</title>
        <authorList>
            <person name="Shin N.R."/>
            <person name="Okamura Y."/>
            <person name="Kirsch R."/>
            <person name="Pauchet Y."/>
        </authorList>
    </citation>
    <scope>NUCLEOTIDE SEQUENCE [LARGE SCALE GENOMIC DNA]</scope>
    <source>
        <strain evidence="2">EAD_L_NR</strain>
    </source>
</reference>
<feature type="region of interest" description="Disordered" evidence="1">
    <location>
        <begin position="1337"/>
        <end position="1396"/>
    </location>
</feature>
<gene>
    <name evidence="2" type="ORF">NQ315_003103</name>
</gene>
<comment type="caution">
    <text evidence="2">The sequence shown here is derived from an EMBL/GenBank/DDBJ whole genome shotgun (WGS) entry which is preliminary data.</text>
</comment>
<evidence type="ECO:0008006" key="4">
    <source>
        <dbReference type="Google" id="ProtNLM"/>
    </source>
</evidence>
<sequence length="1396" mass="159573">MDNKNALKTILDLCKQSRFKESTDKLRNVQEDIDIATCRVCYTNTSTPEAIPEEDLYRFLKLIVTRIKDVNETELLSYLQSLFHILKMFVNKERSQLISKLGSVLAPSFLPSTLPKKHKDTYQSSAILLYNFVVTSNETEGYDTLVEICSMVSEMYAVSSGASKMLGMSFKCASHLSQVSCPLEKQEDYFFKVLNLVGSSSVNAEEDFKTVLSHFTLVLQGIFKKFRFEQAVDFYRRGFECSAKLFESSDCVNALTLLRLALVLTPATYEDKLESLLKCKRSLANLTNASKKELVINKLHSLLYTVVCLYYKDDTDAGWCKQSEMCRLESLQLLWEVSRLELSAKYSCSCNCPLGSNVYQAFSYSQYVWTLIELCVREAEVSSNVHEEFTALLVKFSRDIKYLKANNCEKWKMAWNAFRMAVYNIGVYLYQKADKACLHYLYMLLKHFIRFEYLSSESGFKSSIISSAFIVLLSYVAGDYKKCMAMAALAMKLCPNERNSFVSNWIKAKASQRELKTSESDVTQRVTLASSFKRFKKEMNLLTDGTVSLTTEDKIDLLKFELEQYKSKWKSKIPMMSALKELHETADLTITVEVIVTIFGDCELMLHEDVPKMLQSILKRYEGATHNNTPQSTIFLAVLYFMHYKYCLKDTIGKNADDMERTMSVTAAQKPDEPPDAIPRDPNEECDIVSSYDSLKLNKYFGIMKYLNKSLSLFAAALASDFQLKDLSKVPVTLLYNLLLKISFEYRLHRFSVKLLHSLQLALKVAQLEDNACNIVWAIAFIIENADVQQDYVKRLILVADKQLEDIEDTSVDNLKVVLTYYVCKAKCLLYHDYKEAYRIFQMANELFHAQEDTSKLQLVKAQLHVLHFKFVLLPCQFRIVDHKKSTLLTIHQANAAVYEVYNTTKLDGSYEMSILLDTNEELVKLHYFLRCPREVRAYCRDTVILSQKLVLPLRCAYYLVYLAHADLRSSRYDDGRVKINGLADILCLSRHSFYPEQENEPPPCKEVLVQDDVESITSGVQEMVLDLPVPDYYRKQLSPSSPTLVIQPFHFPAFVYHESGCDCFYCISLEYQSLVLEKARLDALLNVKLNNVMISGDFYRSALNYYEHCFRKYQESYRKAVCNYITPDLIPDLVSELTGAYGFTLLEYSSHLRRTDYKAEAVKVTNKLIQLVVSRKLQHIYLYNDALMQKLGYLTELPVPAKVPEMESLCPEQNTASAKTPESKHNKVAVPVQCTPSFSPPKRRVKKCLPFNLSPNEDNEVANQLKTPAPKIKIYSKNDGTAQKCKGTTEGSKRNKKKAPVVDIPNLVVNTPVPVVCPVDNQPELRARTRLLTERLKQSTKKAETPVTNGDVENGRKAIRKNLFEDESVEKEASAPQGGAIRKTRRTRKAQGSNC</sequence>
<organism evidence="2 3">
    <name type="scientific">Exocentrus adspersus</name>
    <dbReference type="NCBI Taxonomy" id="1586481"/>
    <lineage>
        <taxon>Eukaryota</taxon>
        <taxon>Metazoa</taxon>
        <taxon>Ecdysozoa</taxon>
        <taxon>Arthropoda</taxon>
        <taxon>Hexapoda</taxon>
        <taxon>Insecta</taxon>
        <taxon>Pterygota</taxon>
        <taxon>Neoptera</taxon>
        <taxon>Endopterygota</taxon>
        <taxon>Coleoptera</taxon>
        <taxon>Polyphaga</taxon>
        <taxon>Cucujiformia</taxon>
        <taxon>Chrysomeloidea</taxon>
        <taxon>Cerambycidae</taxon>
        <taxon>Lamiinae</taxon>
        <taxon>Acanthocinini</taxon>
        <taxon>Exocentrus</taxon>
    </lineage>
</organism>
<keyword evidence="3" id="KW-1185">Reference proteome</keyword>
<evidence type="ECO:0000313" key="2">
    <source>
        <dbReference type="EMBL" id="KAJ8921485.1"/>
    </source>
</evidence>
<name>A0AAV8W656_9CUCU</name>
<dbReference type="Proteomes" id="UP001159042">
    <property type="component" value="Unassembled WGS sequence"/>
</dbReference>